<name>A0ABW0EQQ5_9PSEU</name>
<protein>
    <submittedName>
        <fullName evidence="2">STAS domain-containing protein</fullName>
    </submittedName>
</protein>
<evidence type="ECO:0000259" key="1">
    <source>
        <dbReference type="PROSITE" id="PS50801"/>
    </source>
</evidence>
<evidence type="ECO:0000313" key="3">
    <source>
        <dbReference type="Proteomes" id="UP001596157"/>
    </source>
</evidence>
<accession>A0ABW0EQQ5</accession>
<dbReference type="Gene3D" id="3.30.750.24">
    <property type="entry name" value="STAS domain"/>
    <property type="match status" value="1"/>
</dbReference>
<dbReference type="SUPFAM" id="SSF52091">
    <property type="entry name" value="SpoIIaa-like"/>
    <property type="match status" value="1"/>
</dbReference>
<dbReference type="InterPro" id="IPR036513">
    <property type="entry name" value="STAS_dom_sf"/>
</dbReference>
<dbReference type="Pfam" id="PF13466">
    <property type="entry name" value="STAS_2"/>
    <property type="match status" value="1"/>
</dbReference>
<organism evidence="2 3">
    <name type="scientific">Actinokineospora guangxiensis</name>
    <dbReference type="NCBI Taxonomy" id="1490288"/>
    <lineage>
        <taxon>Bacteria</taxon>
        <taxon>Bacillati</taxon>
        <taxon>Actinomycetota</taxon>
        <taxon>Actinomycetes</taxon>
        <taxon>Pseudonocardiales</taxon>
        <taxon>Pseudonocardiaceae</taxon>
        <taxon>Actinokineospora</taxon>
    </lineage>
</organism>
<dbReference type="Proteomes" id="UP001596157">
    <property type="component" value="Unassembled WGS sequence"/>
</dbReference>
<keyword evidence="3" id="KW-1185">Reference proteome</keyword>
<dbReference type="EMBL" id="JBHSKF010000005">
    <property type="protein sequence ID" value="MFC5288231.1"/>
    <property type="molecule type" value="Genomic_DNA"/>
</dbReference>
<reference evidence="3" key="1">
    <citation type="journal article" date="2019" name="Int. J. Syst. Evol. Microbiol.">
        <title>The Global Catalogue of Microorganisms (GCM) 10K type strain sequencing project: providing services to taxonomists for standard genome sequencing and annotation.</title>
        <authorList>
            <consortium name="The Broad Institute Genomics Platform"/>
            <consortium name="The Broad Institute Genome Sequencing Center for Infectious Disease"/>
            <person name="Wu L."/>
            <person name="Ma J."/>
        </authorList>
    </citation>
    <scope>NUCLEOTIDE SEQUENCE [LARGE SCALE GENOMIC DNA]</scope>
    <source>
        <strain evidence="3">CCUG 59778</strain>
    </source>
</reference>
<dbReference type="InterPro" id="IPR058548">
    <property type="entry name" value="MlaB-like_STAS"/>
</dbReference>
<dbReference type="RefSeq" id="WP_378247960.1">
    <property type="nucleotide sequence ID" value="NZ_JBHSKF010000005.1"/>
</dbReference>
<evidence type="ECO:0000313" key="2">
    <source>
        <dbReference type="EMBL" id="MFC5288231.1"/>
    </source>
</evidence>
<feature type="domain" description="STAS" evidence="1">
    <location>
        <begin position="8"/>
        <end position="83"/>
    </location>
</feature>
<comment type="caution">
    <text evidence="2">The sequence shown here is derived from an EMBL/GenBank/DDBJ whole genome shotgun (WGS) entry which is preliminary data.</text>
</comment>
<dbReference type="PROSITE" id="PS50801">
    <property type="entry name" value="STAS"/>
    <property type="match status" value="1"/>
</dbReference>
<proteinExistence type="predicted"/>
<gene>
    <name evidence="2" type="ORF">ACFPM7_14315</name>
</gene>
<dbReference type="InterPro" id="IPR002645">
    <property type="entry name" value="STAS_dom"/>
</dbReference>
<sequence>MTEPDHQRLHGHADLRNRPDFAELLRALCRQASGDVHLDLSEMDFVDVWGAAALVEAAAGLVGGDLVLHNPPPSLRRLLEVMGEQPGLRLEQSTPWPRPPAAP</sequence>